<evidence type="ECO:0000256" key="1">
    <source>
        <dbReference type="ARBA" id="ARBA00008138"/>
    </source>
</evidence>
<dbReference type="Gene3D" id="3.40.50.150">
    <property type="entry name" value="Vaccinia Virus protein VP39"/>
    <property type="match status" value="1"/>
</dbReference>
<dbReference type="EMBL" id="AP011532">
    <property type="protein sequence ID" value="BAI61318.1"/>
    <property type="molecule type" value="Genomic_DNA"/>
</dbReference>
<proteinExistence type="inferred from homology"/>
<keyword evidence="3" id="KW-0808">Transferase</keyword>
<dbReference type="InterPro" id="IPR007213">
    <property type="entry name" value="Ppm1/Ppm2/Tcmp"/>
</dbReference>
<gene>
    <name evidence="4" type="ordered locus">MCP_1246</name>
</gene>
<dbReference type="Proteomes" id="UP000001882">
    <property type="component" value="Chromosome"/>
</dbReference>
<reference evidence="4 5" key="2">
    <citation type="journal article" date="2008" name="Int. J. Syst. Evol. Microbiol.">
        <title>Methanocella paludicola gen. nov., sp. nov., a methane-producing archaeon, the first isolate of the lineage 'Rice Cluster I', and proposal of the new archaeal order Methanocellales ord. nov.</title>
        <authorList>
            <person name="Sakai S."/>
            <person name="Imachi H."/>
            <person name="Hanada S."/>
            <person name="Ohashi A."/>
            <person name="Harada H."/>
            <person name="Kamagata Y."/>
        </authorList>
    </citation>
    <scope>NUCLEOTIDE SEQUENCE [LARGE SCALE GENOMIC DNA]</scope>
    <source>
        <strain evidence="5">DSM 17711 / JCM 13418 / NBRC 101707 / SANAE</strain>
    </source>
</reference>
<organism evidence="4 5">
    <name type="scientific">Methanocella paludicola (strain DSM 17711 / JCM 13418 / NBRC 101707 / SANAE)</name>
    <dbReference type="NCBI Taxonomy" id="304371"/>
    <lineage>
        <taxon>Archaea</taxon>
        <taxon>Methanobacteriati</taxon>
        <taxon>Methanobacteriota</taxon>
        <taxon>Stenosarchaea group</taxon>
        <taxon>Methanomicrobia</taxon>
        <taxon>Methanocellales</taxon>
        <taxon>Methanocellaceae</taxon>
        <taxon>Methanocella</taxon>
    </lineage>
</organism>
<evidence type="ECO:0000256" key="3">
    <source>
        <dbReference type="ARBA" id="ARBA00022679"/>
    </source>
</evidence>
<keyword evidence="5" id="KW-1185">Reference proteome</keyword>
<dbReference type="InParanoid" id="D1YXZ6"/>
<dbReference type="PATRIC" id="fig|304371.9.peg.1283"/>
<evidence type="ECO:0000313" key="4">
    <source>
        <dbReference type="EMBL" id="BAI61318.1"/>
    </source>
</evidence>
<dbReference type="AlphaFoldDB" id="D1YXZ6"/>
<dbReference type="NCBIfam" id="TIGR00027">
    <property type="entry name" value="mthyl_TIGR00027"/>
    <property type="match status" value="1"/>
</dbReference>
<dbReference type="GeneID" id="8681228"/>
<evidence type="ECO:0000313" key="5">
    <source>
        <dbReference type="Proteomes" id="UP000001882"/>
    </source>
</evidence>
<dbReference type="KEGG" id="mpd:MCP_1246"/>
<dbReference type="InterPro" id="IPR011610">
    <property type="entry name" value="SAM_mthyl_Trfase_ML2640-like"/>
</dbReference>
<reference evidence="5" key="3">
    <citation type="journal article" date="2011" name="PLoS ONE">
        <title>Genome sequence of a mesophilic hydrogenotrophic methanogen Methanocella paludicola, the first cultivated representative of the order Methanocellales.</title>
        <authorList>
            <person name="Sakai S."/>
            <person name="Takaki Y."/>
            <person name="Shimamura S."/>
            <person name="Sekine M."/>
            <person name="Tajima T."/>
            <person name="Kosugi H."/>
            <person name="Ichikawa N."/>
            <person name="Tasumi E."/>
            <person name="Hiraki A.T."/>
            <person name="Shimizu A."/>
            <person name="Kato Y."/>
            <person name="Nishiko R."/>
            <person name="Mori K."/>
            <person name="Fujita N."/>
            <person name="Imachi H."/>
            <person name="Takai K."/>
        </authorList>
    </citation>
    <scope>NUCLEOTIDE SEQUENCE [LARGE SCALE GENOMIC DNA]</scope>
    <source>
        <strain evidence="5">DSM 17711 / JCM 13418 / NBRC 101707 / SANAE</strain>
    </source>
</reference>
<dbReference type="PANTHER" id="PTHR43619:SF2">
    <property type="entry name" value="S-ADENOSYL-L-METHIONINE-DEPENDENT METHYLTRANSFERASES SUPERFAMILY PROTEIN"/>
    <property type="match status" value="1"/>
</dbReference>
<dbReference type="SUPFAM" id="SSF53335">
    <property type="entry name" value="S-adenosyl-L-methionine-dependent methyltransferases"/>
    <property type="match status" value="1"/>
</dbReference>
<name>D1YXZ6_METPS</name>
<evidence type="ECO:0000256" key="2">
    <source>
        <dbReference type="ARBA" id="ARBA00022603"/>
    </source>
</evidence>
<dbReference type="GO" id="GO:0008168">
    <property type="term" value="F:methyltransferase activity"/>
    <property type="evidence" value="ECO:0007669"/>
    <property type="project" value="UniProtKB-KW"/>
</dbReference>
<sequence length="291" mass="32804">MDKSQSSTSASGIAALRAYESRKPEGERICNDTYARHFISTWMYHLVNFFMRLGWDKIKGPDVVGYLVVRCRYMDDYLESCIKDGIKQLVILGAGYDSRAYRFEQLKGRVKVFEVDLPGTQEIKRKKLVNVFGGIPDGVVLVPVDFNTQKLDERLKESGYDGSLKTLFIMEGVVFYLTPEAVDGTLAFIVGHSGNGSSVIFDYTDKAVVDGTYKRSEISSMRRYKAFSGEEIVYGIDSSTIKEFMEGRGFDHVVNVTGDDLHRMYFKGANEKRQVAPIYSIVHATVRPKNG</sequence>
<protein>
    <recommendedName>
        <fullName evidence="6">Methyltransferase</fullName>
    </recommendedName>
</protein>
<accession>D1YXZ6</accession>
<keyword evidence="2" id="KW-0489">Methyltransferase</keyword>
<dbReference type="GO" id="GO:0032259">
    <property type="term" value="P:methylation"/>
    <property type="evidence" value="ECO:0007669"/>
    <property type="project" value="UniProtKB-KW"/>
</dbReference>
<dbReference type="Pfam" id="PF04072">
    <property type="entry name" value="LCM"/>
    <property type="match status" value="1"/>
</dbReference>
<evidence type="ECO:0008006" key="6">
    <source>
        <dbReference type="Google" id="ProtNLM"/>
    </source>
</evidence>
<dbReference type="PANTHER" id="PTHR43619">
    <property type="entry name" value="S-ADENOSYL-L-METHIONINE-DEPENDENT METHYLTRANSFERASE YKTD-RELATED"/>
    <property type="match status" value="1"/>
</dbReference>
<dbReference type="eggNOG" id="arCOG03588">
    <property type="taxonomic scope" value="Archaea"/>
</dbReference>
<dbReference type="OrthoDB" id="68097at2157"/>
<dbReference type="RefSeq" id="WP_012899997.1">
    <property type="nucleotide sequence ID" value="NC_013665.1"/>
</dbReference>
<dbReference type="InterPro" id="IPR029063">
    <property type="entry name" value="SAM-dependent_MTases_sf"/>
</dbReference>
<dbReference type="STRING" id="304371.MCP_1246"/>
<comment type="similarity">
    <text evidence="1">Belongs to the UPF0677 family.</text>
</comment>
<reference evidence="4 5" key="1">
    <citation type="journal article" date="2007" name="Appl. Environ. Microbiol.">
        <title>Isolation of key methanogens for global methane emission from rice paddy fields: a novel isolate affiliated with the clone cluster rice cluster I.</title>
        <authorList>
            <person name="Sakai S."/>
            <person name="Imachi H."/>
            <person name="Sekiguchi Y."/>
            <person name="Ohashi A."/>
            <person name="Harada H."/>
            <person name="Kamagata Y."/>
        </authorList>
    </citation>
    <scope>NUCLEOTIDE SEQUENCE [LARGE SCALE GENOMIC DNA]</scope>
    <source>
        <strain evidence="5">DSM 17711 / JCM 13418 / NBRC 101707 / SANAE</strain>
    </source>
</reference>